<accession>A0A0A2M4F2</accession>
<evidence type="ECO:0000259" key="1">
    <source>
        <dbReference type="Pfam" id="PF20033"/>
    </source>
</evidence>
<comment type="caution">
    <text evidence="2">The sequence shown here is derived from an EMBL/GenBank/DDBJ whole genome shotgun (WGS) entry which is preliminary data.</text>
</comment>
<organism evidence="2 3">
    <name type="scientific">Flavobacterium rivuli WB 3.3-2 = DSM 21788</name>
    <dbReference type="NCBI Taxonomy" id="1121895"/>
    <lineage>
        <taxon>Bacteria</taxon>
        <taxon>Pseudomonadati</taxon>
        <taxon>Bacteroidota</taxon>
        <taxon>Flavobacteriia</taxon>
        <taxon>Flavobacteriales</taxon>
        <taxon>Flavobacteriaceae</taxon>
        <taxon>Flavobacterium</taxon>
    </lineage>
</organism>
<gene>
    <name evidence="2" type="ORF">Q765_12210</name>
</gene>
<sequence length="365" mass="41822">MKKIILFIIAALFVSCKKDRVIMPVQDKALTPKEMILGTWGTKYDKTGFQFFTNGACDFKLGFYDYERYKNDYKQKEKVFYSLGTLTKYSITKDSLKIYNLSDKKWDSYKVKKLSNDTLVINKNSSWVTFTKKYYDIKNVPDFDAVVVSSSGCFGSCPIVSMMISKDGCVSYIGSYHTSAKGNYTSKISMKDFNKIALRFKQADYMKLDNAYGAGTTDGGTVSVLLIKNGKIIKSIEDDGFNIPSEFIWAYSPLITMYQNLNLVPEKIPDFTNPEFVMAHFNVEGGGLELTGAEVYYLMYLLSKGKEVQHTIQEKYYLRLSNNLIDYVKTDGRYYKIYFRDSTFKVIDIGSDFLKQNKFSKSLTN</sequence>
<evidence type="ECO:0000313" key="3">
    <source>
        <dbReference type="Proteomes" id="UP000030152"/>
    </source>
</evidence>
<dbReference type="AlphaFoldDB" id="A0A0A2M4F2"/>
<dbReference type="EMBL" id="JRLX01000011">
    <property type="protein sequence ID" value="KGO86333.1"/>
    <property type="molecule type" value="Genomic_DNA"/>
</dbReference>
<evidence type="ECO:0000313" key="2">
    <source>
        <dbReference type="EMBL" id="KGO86333.1"/>
    </source>
</evidence>
<dbReference type="Pfam" id="PF20033">
    <property type="entry name" value="DUF6438"/>
    <property type="match status" value="1"/>
</dbReference>
<protein>
    <recommendedName>
        <fullName evidence="1">DUF6438 domain-containing protein</fullName>
    </recommendedName>
</protein>
<reference evidence="2 3" key="1">
    <citation type="submission" date="2013-09" db="EMBL/GenBank/DDBJ databases">
        <authorList>
            <person name="Zeng Z."/>
            <person name="Chen C."/>
        </authorList>
    </citation>
    <scope>NUCLEOTIDE SEQUENCE [LARGE SCALE GENOMIC DNA]</scope>
    <source>
        <strain evidence="2 3">WB 3.3-2</strain>
    </source>
</reference>
<dbReference type="InterPro" id="IPR045497">
    <property type="entry name" value="DUF6438"/>
</dbReference>
<dbReference type="RefSeq" id="WP_020211931.1">
    <property type="nucleotide sequence ID" value="NZ_JRLX01000011.1"/>
</dbReference>
<dbReference type="Proteomes" id="UP000030152">
    <property type="component" value="Unassembled WGS sequence"/>
</dbReference>
<proteinExistence type="predicted"/>
<keyword evidence="3" id="KW-1185">Reference proteome</keyword>
<name>A0A0A2M4F2_9FLAO</name>
<feature type="domain" description="DUF6438" evidence="1">
    <location>
        <begin position="145"/>
        <end position="257"/>
    </location>
</feature>
<dbReference type="STRING" id="1121895.GCA_000378485_00802"/>
<dbReference type="OrthoDB" id="7172369at2"/>
<dbReference type="PROSITE" id="PS51257">
    <property type="entry name" value="PROKAR_LIPOPROTEIN"/>
    <property type="match status" value="1"/>
</dbReference>
<dbReference type="eggNOG" id="ENOG5032BWQ">
    <property type="taxonomic scope" value="Bacteria"/>
</dbReference>